<evidence type="ECO:0000313" key="2">
    <source>
        <dbReference type="EMBL" id="EFO26562.1"/>
    </source>
</evidence>
<name>A0A1S0U8M0_LOALO</name>
<dbReference type="InParanoid" id="A0A1S0U8M0"/>
<evidence type="ECO:0000256" key="1">
    <source>
        <dbReference type="SAM" id="MobiDB-lite"/>
    </source>
</evidence>
<organism evidence="2">
    <name type="scientific">Loa loa</name>
    <name type="common">Eye worm</name>
    <name type="synonym">Filaria loa</name>
    <dbReference type="NCBI Taxonomy" id="7209"/>
    <lineage>
        <taxon>Eukaryota</taxon>
        <taxon>Metazoa</taxon>
        <taxon>Ecdysozoa</taxon>
        <taxon>Nematoda</taxon>
        <taxon>Chromadorea</taxon>
        <taxon>Rhabditida</taxon>
        <taxon>Spirurina</taxon>
        <taxon>Spiruromorpha</taxon>
        <taxon>Filarioidea</taxon>
        <taxon>Onchocercidae</taxon>
        <taxon>Loa</taxon>
    </lineage>
</organism>
<proteinExistence type="predicted"/>
<dbReference type="EMBL" id="JH712113">
    <property type="protein sequence ID" value="EFO26562.1"/>
    <property type="molecule type" value="Genomic_DNA"/>
</dbReference>
<dbReference type="AlphaFoldDB" id="A0A1S0U8M0"/>
<reference evidence="2" key="1">
    <citation type="submission" date="2012-04" db="EMBL/GenBank/DDBJ databases">
        <title>The Genome Sequence of Loa loa.</title>
        <authorList>
            <consortium name="The Broad Institute Genome Sequencing Platform"/>
            <consortium name="Broad Institute Genome Sequencing Center for Infectious Disease"/>
            <person name="Nutman T.B."/>
            <person name="Fink D.L."/>
            <person name="Russ C."/>
            <person name="Young S."/>
            <person name="Zeng Q."/>
            <person name="Gargeya S."/>
            <person name="Alvarado L."/>
            <person name="Berlin A."/>
            <person name="Chapman S.B."/>
            <person name="Chen Z."/>
            <person name="Freedman E."/>
            <person name="Gellesch M."/>
            <person name="Goldberg J."/>
            <person name="Griggs A."/>
            <person name="Gujja S."/>
            <person name="Heilman E.R."/>
            <person name="Heiman D."/>
            <person name="Howarth C."/>
            <person name="Mehta T."/>
            <person name="Neiman D."/>
            <person name="Pearson M."/>
            <person name="Roberts A."/>
            <person name="Saif S."/>
            <person name="Shea T."/>
            <person name="Shenoy N."/>
            <person name="Sisk P."/>
            <person name="Stolte C."/>
            <person name="Sykes S."/>
            <person name="White J."/>
            <person name="Yandava C."/>
            <person name="Haas B."/>
            <person name="Henn M.R."/>
            <person name="Nusbaum C."/>
            <person name="Birren B."/>
        </authorList>
    </citation>
    <scope>NUCLEOTIDE SEQUENCE [LARGE SCALE GENOMIC DNA]</scope>
</reference>
<accession>A0A1S0U8M0</accession>
<feature type="region of interest" description="Disordered" evidence="1">
    <location>
        <begin position="1"/>
        <end position="23"/>
    </location>
</feature>
<dbReference type="GeneID" id="9939296"/>
<dbReference type="RefSeq" id="XP_003137507.1">
    <property type="nucleotide sequence ID" value="XM_003137459.1"/>
</dbReference>
<gene>
    <name evidence="2" type="ORF">LOAG_01921</name>
</gene>
<dbReference type="KEGG" id="loa:LOAG_01921"/>
<dbReference type="CTD" id="9939296"/>
<sequence>MNTDSNDAVTENCYGSSNYDNDGSKSNISSVGNHDDNIVNSCCLVSSPANNFPWNPICRNNHFYSKIVSVHVWFAIPILKADSFTSCKVIMDCCESSVIS</sequence>
<protein>
    <submittedName>
        <fullName evidence="2">Uncharacterized protein</fullName>
    </submittedName>
</protein>